<dbReference type="InParanoid" id="Q4N2T9"/>
<keyword evidence="3" id="KW-1185">Reference proteome</keyword>
<evidence type="ECO:0000313" key="2">
    <source>
        <dbReference type="EMBL" id="EAN31609.1"/>
    </source>
</evidence>
<name>Q4N2T9_THEPA</name>
<proteinExistence type="predicted"/>
<dbReference type="EMBL" id="AAGK01000004">
    <property type="protein sequence ID" value="EAN31609.1"/>
    <property type="molecule type" value="Genomic_DNA"/>
</dbReference>
<comment type="caution">
    <text evidence="2">The sequence shown here is derived from an EMBL/GenBank/DDBJ whole genome shotgun (WGS) entry which is preliminary data.</text>
</comment>
<organism evidence="2 3">
    <name type="scientific">Theileria parva</name>
    <name type="common">East coast fever infection agent</name>
    <dbReference type="NCBI Taxonomy" id="5875"/>
    <lineage>
        <taxon>Eukaryota</taxon>
        <taxon>Sar</taxon>
        <taxon>Alveolata</taxon>
        <taxon>Apicomplexa</taxon>
        <taxon>Aconoidasida</taxon>
        <taxon>Piroplasmida</taxon>
        <taxon>Theileriidae</taxon>
        <taxon>Theileria</taxon>
    </lineage>
</organism>
<dbReference type="Pfam" id="PF01871">
    <property type="entry name" value="AMMECR1"/>
    <property type="match status" value="1"/>
</dbReference>
<dbReference type="InterPro" id="IPR027485">
    <property type="entry name" value="AMMECR1_N"/>
</dbReference>
<dbReference type="KEGG" id="tpv:TP04_0257"/>
<dbReference type="InterPro" id="IPR036071">
    <property type="entry name" value="AMMECR1_dom_sf"/>
</dbReference>
<dbReference type="OMA" id="LFITWNK"/>
<dbReference type="SUPFAM" id="SSF143447">
    <property type="entry name" value="AMMECR1-like"/>
    <property type="match status" value="1"/>
</dbReference>
<protein>
    <recommendedName>
        <fullName evidence="1">AMMECR1 domain-containing protein</fullName>
    </recommendedName>
</protein>
<dbReference type="RefSeq" id="XP_763892.1">
    <property type="nucleotide sequence ID" value="XM_758799.1"/>
</dbReference>
<accession>Q4N2T9</accession>
<dbReference type="PANTHER" id="PTHR13016">
    <property type="entry name" value="AMMECR1 HOMOLOG"/>
    <property type="match status" value="1"/>
</dbReference>
<evidence type="ECO:0000313" key="3">
    <source>
        <dbReference type="Proteomes" id="UP000001949"/>
    </source>
</evidence>
<dbReference type="eggNOG" id="KOG3274">
    <property type="taxonomic scope" value="Eukaryota"/>
</dbReference>
<dbReference type="GeneID" id="3500743"/>
<reference evidence="2 3" key="1">
    <citation type="journal article" date="2005" name="Science">
        <title>Genome sequence of Theileria parva, a bovine pathogen that transforms lymphocytes.</title>
        <authorList>
            <person name="Gardner M.J."/>
            <person name="Bishop R."/>
            <person name="Shah T."/>
            <person name="de Villiers E.P."/>
            <person name="Carlton J.M."/>
            <person name="Hall N."/>
            <person name="Ren Q."/>
            <person name="Paulsen I.T."/>
            <person name="Pain A."/>
            <person name="Berriman M."/>
            <person name="Wilson R.J.M."/>
            <person name="Sato S."/>
            <person name="Ralph S.A."/>
            <person name="Mann D.J."/>
            <person name="Xiong Z."/>
            <person name="Shallom S.J."/>
            <person name="Weidman J."/>
            <person name="Jiang L."/>
            <person name="Lynn J."/>
            <person name="Weaver B."/>
            <person name="Shoaibi A."/>
            <person name="Domingo A.R."/>
            <person name="Wasawo D."/>
            <person name="Crabtree J."/>
            <person name="Wortman J.R."/>
            <person name="Haas B."/>
            <person name="Angiuoli S.V."/>
            <person name="Creasy T.H."/>
            <person name="Lu C."/>
            <person name="Suh B."/>
            <person name="Silva J.C."/>
            <person name="Utterback T.R."/>
            <person name="Feldblyum T.V."/>
            <person name="Pertea M."/>
            <person name="Allen J."/>
            <person name="Nierman W.C."/>
            <person name="Taracha E.L.N."/>
            <person name="Salzberg S.L."/>
            <person name="White O.R."/>
            <person name="Fitzhugh H.A."/>
            <person name="Morzaria S."/>
            <person name="Venter J.C."/>
            <person name="Fraser C.M."/>
            <person name="Nene V."/>
        </authorList>
    </citation>
    <scope>NUCLEOTIDE SEQUENCE [LARGE SCALE GENOMIC DNA]</scope>
    <source>
        <strain evidence="2 3">Muguga</strain>
    </source>
</reference>
<dbReference type="PROSITE" id="PS51112">
    <property type="entry name" value="AMMECR1"/>
    <property type="match status" value="1"/>
</dbReference>
<dbReference type="Gene3D" id="3.30.700.20">
    <property type="entry name" value="Hypothetical protein ph0010, domain 1"/>
    <property type="match status" value="1"/>
</dbReference>
<dbReference type="VEuPathDB" id="PiroplasmaDB:TpMuguga_04g00257"/>
<dbReference type="InterPro" id="IPR002733">
    <property type="entry name" value="AMMECR1_domain"/>
</dbReference>
<dbReference type="InterPro" id="IPR023473">
    <property type="entry name" value="AMMECR1"/>
</dbReference>
<sequence>MTNEFDKFVEDVDDSLCVVCFDALEEELNNKKPESRECLAKLTSQDARCPLFVTWNLKNGDDEDLRGCIGTLEPTSLNNLKKYARMSAFQDSRFPPIRSKEIQNLICKLSLLHSYEECKDYLDWEIGKHGLVVEFDSNGFSYSATYLPEVALEHNMSKEYAVEQLIRKSGYRGRVTDDLLSKLRVTRYQSKKVKMDYNHYLSHISTQ</sequence>
<evidence type="ECO:0000259" key="1">
    <source>
        <dbReference type="PROSITE" id="PS51112"/>
    </source>
</evidence>
<dbReference type="AlphaFoldDB" id="Q4N2T9"/>
<feature type="domain" description="AMMECR1" evidence="1">
    <location>
        <begin position="3"/>
        <end position="204"/>
    </location>
</feature>
<dbReference type="PANTHER" id="PTHR13016:SF0">
    <property type="entry name" value="AMME SYNDROME CANDIDATE GENE 1 PROTEIN"/>
    <property type="match status" value="1"/>
</dbReference>
<dbReference type="NCBIfam" id="TIGR00296">
    <property type="entry name" value="TIGR00296 family protein"/>
    <property type="match status" value="1"/>
</dbReference>
<dbReference type="FunCoup" id="Q4N2T9">
    <property type="interactions" value="342"/>
</dbReference>
<gene>
    <name evidence="2" type="ordered locus">TP04_0257</name>
</gene>
<dbReference type="Proteomes" id="UP000001949">
    <property type="component" value="Unassembled WGS sequence"/>
</dbReference>